<keyword evidence="4" id="KW-0997">Cell inner membrane</keyword>
<feature type="transmembrane region" description="Helical" evidence="8">
    <location>
        <begin position="130"/>
        <end position="149"/>
    </location>
</feature>
<dbReference type="InterPro" id="IPR035906">
    <property type="entry name" value="MetI-like_sf"/>
</dbReference>
<dbReference type="Pfam" id="PF00528">
    <property type="entry name" value="BPD_transp_1"/>
    <property type="match status" value="1"/>
</dbReference>
<name>A0A1M5XQV2_9FIRM</name>
<evidence type="ECO:0000256" key="4">
    <source>
        <dbReference type="ARBA" id="ARBA00022519"/>
    </source>
</evidence>
<keyword evidence="2 8" id="KW-0813">Transport</keyword>
<keyword evidence="7 8" id="KW-0472">Membrane</keyword>
<feature type="domain" description="ABC transmembrane type-1" evidence="9">
    <location>
        <begin position="60"/>
        <end position="250"/>
    </location>
</feature>
<dbReference type="InterPro" id="IPR000515">
    <property type="entry name" value="MetI-like"/>
</dbReference>
<accession>A0A1M5XQV2</accession>
<dbReference type="GO" id="GO:0055085">
    <property type="term" value="P:transmembrane transport"/>
    <property type="evidence" value="ECO:0007669"/>
    <property type="project" value="InterPro"/>
</dbReference>
<dbReference type="PROSITE" id="PS50928">
    <property type="entry name" value="ABC_TM1"/>
    <property type="match status" value="1"/>
</dbReference>
<feature type="transmembrane region" description="Helical" evidence="8">
    <location>
        <begin position="192"/>
        <end position="214"/>
    </location>
</feature>
<keyword evidence="11" id="KW-1185">Reference proteome</keyword>
<dbReference type="RefSeq" id="WP_073078280.1">
    <property type="nucleotide sequence ID" value="NZ_FQXV01000006.1"/>
</dbReference>
<dbReference type="PANTHER" id="PTHR43357">
    <property type="entry name" value="INNER MEMBRANE ABC TRANSPORTER PERMEASE PROTEIN YDCV"/>
    <property type="match status" value="1"/>
</dbReference>
<keyword evidence="3" id="KW-1003">Cell membrane</keyword>
<dbReference type="CDD" id="cd06261">
    <property type="entry name" value="TM_PBP2"/>
    <property type="match status" value="1"/>
</dbReference>
<feature type="transmembrane region" description="Helical" evidence="8">
    <location>
        <begin position="161"/>
        <end position="180"/>
    </location>
</feature>
<feature type="transmembrane region" description="Helical" evidence="8">
    <location>
        <begin position="43"/>
        <end position="61"/>
    </location>
</feature>
<dbReference type="EMBL" id="FQXV01000006">
    <property type="protein sequence ID" value="SHI02136.1"/>
    <property type="molecule type" value="Genomic_DNA"/>
</dbReference>
<evidence type="ECO:0000256" key="6">
    <source>
        <dbReference type="ARBA" id="ARBA00022989"/>
    </source>
</evidence>
<dbReference type="STRING" id="1123282.SAMN02745823_01955"/>
<comment type="similarity">
    <text evidence="8">Belongs to the binding-protein-dependent transport system permease family.</text>
</comment>
<sequence>MKKTRLNSAVIVVICIYLILPLVLTFFYSIFTEWQHVLPGGVTFRYYAALLTDSSFLLPFLRTFIISVAPVALCLVFILLAMYVVVVHLPWLDRVMQLVCTIPYAIQGIILAISVLSLYSGLPGLLSNRVVMLVFTYCIVVLPYLYQGIKNSLNTVNAPRLLEAAQLLGAGSFTAFFRIIVPNIVSGISVSVMLSISLLFGDFVIINIVAGSYYQTAQVFLYRQLFESGQKSSAVVVILFAVTLLLTNGALFLYNRRAKKRNAREEV</sequence>
<evidence type="ECO:0000256" key="8">
    <source>
        <dbReference type="RuleBase" id="RU363032"/>
    </source>
</evidence>
<evidence type="ECO:0000256" key="2">
    <source>
        <dbReference type="ARBA" id="ARBA00022448"/>
    </source>
</evidence>
<gene>
    <name evidence="10" type="ORF">SAMN02745823_01955</name>
</gene>
<evidence type="ECO:0000313" key="11">
    <source>
        <dbReference type="Proteomes" id="UP000183995"/>
    </source>
</evidence>
<feature type="transmembrane region" description="Helical" evidence="8">
    <location>
        <begin position="68"/>
        <end position="89"/>
    </location>
</feature>
<protein>
    <submittedName>
        <fullName evidence="10">Putative spermidine/putrescine transport system permease protein</fullName>
    </submittedName>
</protein>
<proteinExistence type="inferred from homology"/>
<feature type="transmembrane region" description="Helical" evidence="8">
    <location>
        <begin position="95"/>
        <end position="118"/>
    </location>
</feature>
<dbReference type="PANTHER" id="PTHR43357:SF4">
    <property type="entry name" value="INNER MEMBRANE ABC TRANSPORTER PERMEASE PROTEIN YDCV"/>
    <property type="match status" value="1"/>
</dbReference>
<dbReference type="AlphaFoldDB" id="A0A1M5XQV2"/>
<feature type="transmembrane region" description="Helical" evidence="8">
    <location>
        <begin position="9"/>
        <end position="31"/>
    </location>
</feature>
<dbReference type="GO" id="GO:0005886">
    <property type="term" value="C:plasma membrane"/>
    <property type="evidence" value="ECO:0007669"/>
    <property type="project" value="UniProtKB-SubCell"/>
</dbReference>
<evidence type="ECO:0000313" key="10">
    <source>
        <dbReference type="EMBL" id="SHI02136.1"/>
    </source>
</evidence>
<evidence type="ECO:0000256" key="1">
    <source>
        <dbReference type="ARBA" id="ARBA00004429"/>
    </source>
</evidence>
<comment type="subcellular location">
    <subcellularLocation>
        <location evidence="1">Cell inner membrane</location>
        <topology evidence="1">Multi-pass membrane protein</topology>
    </subcellularLocation>
    <subcellularLocation>
        <location evidence="8">Cell membrane</location>
        <topology evidence="8">Multi-pass membrane protein</topology>
    </subcellularLocation>
</comment>
<evidence type="ECO:0000256" key="3">
    <source>
        <dbReference type="ARBA" id="ARBA00022475"/>
    </source>
</evidence>
<reference evidence="10 11" key="1">
    <citation type="submission" date="2016-11" db="EMBL/GenBank/DDBJ databases">
        <authorList>
            <person name="Jaros S."/>
            <person name="Januszkiewicz K."/>
            <person name="Wedrychowicz H."/>
        </authorList>
    </citation>
    <scope>NUCLEOTIDE SEQUENCE [LARGE SCALE GENOMIC DNA]</scope>
    <source>
        <strain evidence="10 11">DSM 10068</strain>
    </source>
</reference>
<organism evidence="10 11">
    <name type="scientific">Sporobacter termitidis DSM 10068</name>
    <dbReference type="NCBI Taxonomy" id="1123282"/>
    <lineage>
        <taxon>Bacteria</taxon>
        <taxon>Bacillati</taxon>
        <taxon>Bacillota</taxon>
        <taxon>Clostridia</taxon>
        <taxon>Eubacteriales</taxon>
        <taxon>Oscillospiraceae</taxon>
        <taxon>Sporobacter</taxon>
    </lineage>
</organism>
<dbReference type="SUPFAM" id="SSF161098">
    <property type="entry name" value="MetI-like"/>
    <property type="match status" value="1"/>
</dbReference>
<evidence type="ECO:0000256" key="5">
    <source>
        <dbReference type="ARBA" id="ARBA00022692"/>
    </source>
</evidence>
<dbReference type="Proteomes" id="UP000183995">
    <property type="component" value="Unassembled WGS sequence"/>
</dbReference>
<keyword evidence="6 8" id="KW-1133">Transmembrane helix</keyword>
<keyword evidence="5 8" id="KW-0812">Transmembrane</keyword>
<dbReference type="OrthoDB" id="9782004at2"/>
<evidence type="ECO:0000259" key="9">
    <source>
        <dbReference type="PROSITE" id="PS50928"/>
    </source>
</evidence>
<evidence type="ECO:0000256" key="7">
    <source>
        <dbReference type="ARBA" id="ARBA00023136"/>
    </source>
</evidence>
<dbReference type="Gene3D" id="1.10.3720.10">
    <property type="entry name" value="MetI-like"/>
    <property type="match status" value="1"/>
</dbReference>
<feature type="transmembrane region" description="Helical" evidence="8">
    <location>
        <begin position="234"/>
        <end position="254"/>
    </location>
</feature>